<dbReference type="EMBL" id="BSDS01000002">
    <property type="protein sequence ID" value="GLI39443.1"/>
    <property type="molecule type" value="Genomic_DNA"/>
</dbReference>
<evidence type="ECO:0008006" key="3">
    <source>
        <dbReference type="Google" id="ProtNLM"/>
    </source>
</evidence>
<proteinExistence type="predicted"/>
<keyword evidence="2" id="KW-1185">Reference proteome</keyword>
<evidence type="ECO:0000313" key="2">
    <source>
        <dbReference type="Proteomes" id="UP001144352"/>
    </source>
</evidence>
<comment type="caution">
    <text evidence="1">The sequence shown here is derived from an EMBL/GenBank/DDBJ whole genome shotgun (WGS) entry which is preliminary data.</text>
</comment>
<organism evidence="1 2">
    <name type="scientific">Geobacter hydrogenophilus</name>
    <dbReference type="NCBI Taxonomy" id="40983"/>
    <lineage>
        <taxon>Bacteria</taxon>
        <taxon>Pseudomonadati</taxon>
        <taxon>Thermodesulfobacteriota</taxon>
        <taxon>Desulfuromonadia</taxon>
        <taxon>Geobacterales</taxon>
        <taxon>Geobacteraceae</taxon>
        <taxon>Geobacter</taxon>
    </lineage>
</organism>
<protein>
    <recommendedName>
        <fullName evidence="3">Apea-like HEPN domain-containing protein</fullName>
    </recommendedName>
</protein>
<dbReference type="Proteomes" id="UP001144352">
    <property type="component" value="Unassembled WGS sequence"/>
</dbReference>
<name>A0A9W6G356_9BACT</name>
<accession>A0A9W6G356</accession>
<dbReference type="RefSeq" id="WP_214186584.1">
    <property type="nucleotide sequence ID" value="NZ_BSDS01000002.1"/>
</dbReference>
<gene>
    <name evidence="1" type="ORF">GHYDROH2_29440</name>
</gene>
<dbReference type="AlphaFoldDB" id="A0A9W6G356"/>
<evidence type="ECO:0000313" key="1">
    <source>
        <dbReference type="EMBL" id="GLI39443.1"/>
    </source>
</evidence>
<sequence>METKKIHFLAPIWNVDRSLLHVRLPDDFAIEAQPSAKFFNFLERIDPLQSILLQNQYESEYWHAAKPLDEILAVTKTFELPSNYKEEEWYDSGEYEKYKWWEQEVTERLEHFIMLLRLVKSGGLFSPVQLFYTFEEGEPEMDYMTSSFHFPEMELFTLRKNDLETANDLLAKNTSNIRSKHVALAAQQFDQSYHVHSIPLQFLTLMISMEVLFNDGKQELRNKVSRNAAVFLGRTRLQSARIFKTVKSLYDKRSVLVHTGVGDSITEVDVADLRVLARKAIVELLYLKFSKDELIQRLNECGFGCWHKSKRS</sequence>
<reference evidence="1" key="1">
    <citation type="submission" date="2022-12" db="EMBL/GenBank/DDBJ databases">
        <title>Reference genome sequencing for broad-spectrum identification of bacterial and archaeal isolates by mass spectrometry.</title>
        <authorList>
            <person name="Sekiguchi Y."/>
            <person name="Tourlousse D.M."/>
        </authorList>
    </citation>
    <scope>NUCLEOTIDE SEQUENCE</scope>
    <source>
        <strain evidence="1">H2</strain>
    </source>
</reference>